<keyword evidence="2" id="KW-1185">Reference proteome</keyword>
<evidence type="ECO:0000313" key="2">
    <source>
        <dbReference type="Proteomes" id="UP000558488"/>
    </source>
</evidence>
<gene>
    <name evidence="1" type="ORF">mPipKuh1_010379</name>
</gene>
<dbReference type="AlphaFoldDB" id="A0A7J7RRG7"/>
<dbReference type="Proteomes" id="UP000558488">
    <property type="component" value="Unassembled WGS sequence"/>
</dbReference>
<evidence type="ECO:0000313" key="1">
    <source>
        <dbReference type="EMBL" id="KAF6278766.1"/>
    </source>
</evidence>
<sequence length="164" mass="18654">MCDLKLHLNTSMVTPLASGTCISDLPILQRWAPRRIQIEISGHPLLLRDLLPQTLKAGEGWSHLEVKVAGIQTDFSFPTDNMLFRFPKNWLKAGWKGRSEGQGEWTSCTRNWEGAFHWASIDQEAKWRTDSPGLHMLWEGLLLPSGTPRAEVTCPPRHCKVHYL</sequence>
<organism evidence="1 2">
    <name type="scientific">Pipistrellus kuhlii</name>
    <name type="common">Kuhl's pipistrelle</name>
    <dbReference type="NCBI Taxonomy" id="59472"/>
    <lineage>
        <taxon>Eukaryota</taxon>
        <taxon>Metazoa</taxon>
        <taxon>Chordata</taxon>
        <taxon>Craniata</taxon>
        <taxon>Vertebrata</taxon>
        <taxon>Euteleostomi</taxon>
        <taxon>Mammalia</taxon>
        <taxon>Eutheria</taxon>
        <taxon>Laurasiatheria</taxon>
        <taxon>Chiroptera</taxon>
        <taxon>Yangochiroptera</taxon>
        <taxon>Vespertilionidae</taxon>
        <taxon>Pipistrellus</taxon>
    </lineage>
</organism>
<protein>
    <submittedName>
        <fullName evidence="1">Uncharacterized protein</fullName>
    </submittedName>
</protein>
<dbReference type="EMBL" id="JACAGB010000063">
    <property type="protein sequence ID" value="KAF6278766.1"/>
    <property type="molecule type" value="Genomic_DNA"/>
</dbReference>
<proteinExistence type="predicted"/>
<reference evidence="1 2" key="1">
    <citation type="journal article" date="2020" name="Nature">
        <title>Six reference-quality genomes reveal evolution of bat adaptations.</title>
        <authorList>
            <person name="Jebb D."/>
            <person name="Huang Z."/>
            <person name="Pippel M."/>
            <person name="Hughes G.M."/>
            <person name="Lavrichenko K."/>
            <person name="Devanna P."/>
            <person name="Winkler S."/>
            <person name="Jermiin L.S."/>
            <person name="Skirmuntt E.C."/>
            <person name="Katzourakis A."/>
            <person name="Burkitt-Gray L."/>
            <person name="Ray D.A."/>
            <person name="Sullivan K.A.M."/>
            <person name="Roscito J.G."/>
            <person name="Kirilenko B.M."/>
            <person name="Davalos L.M."/>
            <person name="Corthals A.P."/>
            <person name="Power M.L."/>
            <person name="Jones G."/>
            <person name="Ransome R.D."/>
            <person name="Dechmann D.K.N."/>
            <person name="Locatelli A.G."/>
            <person name="Puechmaille S.J."/>
            <person name="Fedrigo O."/>
            <person name="Jarvis E.D."/>
            <person name="Hiller M."/>
            <person name="Vernes S.C."/>
            <person name="Myers E.W."/>
            <person name="Teeling E.C."/>
        </authorList>
    </citation>
    <scope>NUCLEOTIDE SEQUENCE [LARGE SCALE GENOMIC DNA]</scope>
    <source>
        <strain evidence="1">MPipKuh1</strain>
        <tissue evidence="1">Flight muscle</tissue>
    </source>
</reference>
<accession>A0A7J7RRG7</accession>
<name>A0A7J7RRG7_PIPKU</name>
<comment type="caution">
    <text evidence="1">The sequence shown here is derived from an EMBL/GenBank/DDBJ whole genome shotgun (WGS) entry which is preliminary data.</text>
</comment>